<comment type="caution">
    <text evidence="2">The sequence shown here is derived from an EMBL/GenBank/DDBJ whole genome shotgun (WGS) entry which is preliminary data.</text>
</comment>
<dbReference type="STRING" id="1006004.GBAG_3970"/>
<feature type="transmembrane region" description="Helical" evidence="1">
    <location>
        <begin position="191"/>
        <end position="211"/>
    </location>
</feature>
<feature type="transmembrane region" description="Helical" evidence="1">
    <location>
        <begin position="298"/>
        <end position="319"/>
    </location>
</feature>
<evidence type="ECO:0000313" key="2">
    <source>
        <dbReference type="EMBL" id="KFC77005.1"/>
    </source>
</evidence>
<name>A0A085FZW0_9ENTR</name>
<proteinExistence type="predicted"/>
<feature type="transmembrane region" description="Helical" evidence="1">
    <location>
        <begin position="133"/>
        <end position="153"/>
    </location>
</feature>
<keyword evidence="3" id="KW-1185">Reference proteome</keyword>
<sequence length="386" mass="43454">MKFFKSDYFVKLCALAFTVLPGANRVILFVTISHLTSASYFSLFSSGYSFAVIISMIGGIGVGTVILKYGSEFGLWGFIKTAVLACLISMGAGLVILMFFPQLINANLYGIILLAFGLVVNQILRHMIIVKKLFFIGAAMEFLLAVFPVLFVLGITVDYILTLSFVYILQSVTVVLLFFRDNDSKIDYVEAFYIGHSNLISSGILFFLPMICLSLTNAEITKAVSLLVTAAGIVTVFPRAMLNIRIRDYQQYLQRDKSRYYIEAKKFKCKVSMVMISGIIIMMIYGSMIIKDLPVIDTIILCMAISLFIFAAQYSVLETMVVNLIGEEKRLLLLNFITFAIFIVTYLILNHLKSIHYLLSFATLCFVIFISYMSRYLILERVIQKA</sequence>
<evidence type="ECO:0000313" key="3">
    <source>
        <dbReference type="Proteomes" id="UP000028653"/>
    </source>
</evidence>
<keyword evidence="1" id="KW-0472">Membrane</keyword>
<feature type="transmembrane region" description="Helical" evidence="1">
    <location>
        <begin position="331"/>
        <end position="349"/>
    </location>
</feature>
<dbReference type="AlphaFoldDB" id="A0A085FZW0"/>
<dbReference type="Proteomes" id="UP000028653">
    <property type="component" value="Unassembled WGS sequence"/>
</dbReference>
<feature type="transmembrane region" description="Helical" evidence="1">
    <location>
        <begin position="106"/>
        <end position="124"/>
    </location>
</feature>
<dbReference type="eggNOG" id="ENOG502ZD51">
    <property type="taxonomic scope" value="Bacteria"/>
</dbReference>
<accession>A0A085FZW0</accession>
<feature type="transmembrane region" description="Helical" evidence="1">
    <location>
        <begin position="355"/>
        <end position="378"/>
    </location>
</feature>
<keyword evidence="1" id="KW-1133">Transmembrane helix</keyword>
<keyword evidence="1" id="KW-0812">Transmembrane</keyword>
<reference evidence="2 3" key="1">
    <citation type="submission" date="2014-05" db="EMBL/GenBank/DDBJ databases">
        <title>ATOL: Assembling a taxonomically balanced genome-scale reconstruction of the evolutionary history of the Enterobacteriaceae.</title>
        <authorList>
            <person name="Plunkett G.III."/>
            <person name="Neeno-Eckwall E.C."/>
            <person name="Glasner J.D."/>
            <person name="Perna N.T."/>
        </authorList>
    </citation>
    <scope>NUCLEOTIDE SEQUENCE [LARGE SCALE GENOMIC DNA]</scope>
    <source>
        <strain evidence="2 3">ATCC 33320</strain>
    </source>
</reference>
<feature type="transmembrane region" description="Helical" evidence="1">
    <location>
        <begin position="159"/>
        <end position="179"/>
    </location>
</feature>
<organism evidence="2 3">
    <name type="scientific">Buttiauxella agrestis ATCC 33320</name>
    <dbReference type="NCBI Taxonomy" id="1006004"/>
    <lineage>
        <taxon>Bacteria</taxon>
        <taxon>Pseudomonadati</taxon>
        <taxon>Pseudomonadota</taxon>
        <taxon>Gammaproteobacteria</taxon>
        <taxon>Enterobacterales</taxon>
        <taxon>Enterobacteriaceae</taxon>
        <taxon>Buttiauxella</taxon>
    </lineage>
</organism>
<evidence type="ECO:0000256" key="1">
    <source>
        <dbReference type="SAM" id="Phobius"/>
    </source>
</evidence>
<feature type="transmembrane region" description="Helical" evidence="1">
    <location>
        <begin position="223"/>
        <end position="246"/>
    </location>
</feature>
<feature type="transmembrane region" description="Helical" evidence="1">
    <location>
        <begin position="48"/>
        <end position="69"/>
    </location>
</feature>
<feature type="transmembrane region" description="Helical" evidence="1">
    <location>
        <begin position="81"/>
        <end position="100"/>
    </location>
</feature>
<feature type="transmembrane region" description="Helical" evidence="1">
    <location>
        <begin position="267"/>
        <end position="286"/>
    </location>
</feature>
<dbReference type="EMBL" id="JMPI01000070">
    <property type="protein sequence ID" value="KFC77005.1"/>
    <property type="molecule type" value="Genomic_DNA"/>
</dbReference>
<gene>
    <name evidence="2" type="ORF">GBAG_3970</name>
</gene>
<protein>
    <submittedName>
        <fullName evidence="2">Putative O-antigen translocase</fullName>
    </submittedName>
</protein>
<dbReference type="RefSeq" id="WP_034499439.1">
    <property type="nucleotide sequence ID" value="NZ_JMPI01000070.1"/>
</dbReference>